<dbReference type="Pfam" id="PF04238">
    <property type="entry name" value="DUF420"/>
    <property type="match status" value="1"/>
</dbReference>
<dbReference type="RefSeq" id="WP_220164512.1">
    <property type="nucleotide sequence ID" value="NZ_CP080507.1"/>
</dbReference>
<proteinExistence type="predicted"/>
<feature type="transmembrane region" description="Helical" evidence="1">
    <location>
        <begin position="49"/>
        <end position="68"/>
    </location>
</feature>
<dbReference type="AlphaFoldDB" id="A0A8F9TXK6"/>
<feature type="transmembrane region" description="Helical" evidence="1">
    <location>
        <begin position="88"/>
        <end position="107"/>
    </location>
</feature>
<feature type="transmembrane region" description="Helical" evidence="1">
    <location>
        <begin position="128"/>
        <end position="151"/>
    </location>
</feature>
<keyword evidence="3" id="KW-1185">Reference proteome</keyword>
<dbReference type="PANTHER" id="PTHR37692">
    <property type="entry name" value="HYPOTHETICAL MEMBRANE SPANNING PROTEIN"/>
    <property type="match status" value="1"/>
</dbReference>
<gene>
    <name evidence="2" type="ORF">K0B96_05040</name>
</gene>
<evidence type="ECO:0000313" key="3">
    <source>
        <dbReference type="Proteomes" id="UP000825051"/>
    </source>
</evidence>
<accession>A0A8F9TXK6</accession>
<evidence type="ECO:0000256" key="1">
    <source>
        <dbReference type="SAM" id="Phobius"/>
    </source>
</evidence>
<evidence type="ECO:0000313" key="2">
    <source>
        <dbReference type="EMBL" id="QYM79985.1"/>
    </source>
</evidence>
<dbReference type="InterPro" id="IPR007352">
    <property type="entry name" value="DUF420"/>
</dbReference>
<dbReference type="EMBL" id="CP080507">
    <property type="protein sequence ID" value="QYM79985.1"/>
    <property type="molecule type" value="Genomic_DNA"/>
</dbReference>
<keyword evidence="1" id="KW-0472">Membrane</keyword>
<dbReference type="KEGG" id="ole:K0B96_05040"/>
<keyword evidence="1" id="KW-0812">Transmembrane</keyword>
<feature type="transmembrane region" description="Helical" evidence="1">
    <location>
        <begin position="6"/>
        <end position="28"/>
    </location>
</feature>
<organism evidence="2 3">
    <name type="scientific">Horticoccus luteus</name>
    <dbReference type="NCBI Taxonomy" id="2862869"/>
    <lineage>
        <taxon>Bacteria</taxon>
        <taxon>Pseudomonadati</taxon>
        <taxon>Verrucomicrobiota</taxon>
        <taxon>Opitutia</taxon>
        <taxon>Opitutales</taxon>
        <taxon>Opitutaceae</taxon>
        <taxon>Horticoccus</taxon>
    </lineage>
</organism>
<dbReference type="PANTHER" id="PTHR37692:SF1">
    <property type="entry name" value="DUF420 DOMAIN-CONTAINING PROTEIN"/>
    <property type="match status" value="1"/>
</dbReference>
<keyword evidence="1" id="KW-1133">Transmembrane helix</keyword>
<dbReference type="Proteomes" id="UP000825051">
    <property type="component" value="Chromosome"/>
</dbReference>
<name>A0A8F9TXK6_9BACT</name>
<sequence length="154" mass="17405">MTVRDIPTLNATFNAIATVLIVTGFVFIKRAQRETDPARRAAHVRTHRALMLSAVVVSALFLVGYLTYHGLRRGAHTPFGGTGAIRTVYLIILWTHIPLAAAIAFLVPRTFLLAIKGDFVRHRAWAKWTFPLWLYVSVTGVLVYLFLYRWWPAA</sequence>
<protein>
    <submittedName>
        <fullName evidence="2">DUF420 domain-containing protein</fullName>
    </submittedName>
</protein>
<reference evidence="2" key="1">
    <citation type="submission" date="2021-08" db="EMBL/GenBank/DDBJ databases">
        <title>Genome of a novel bacterium of the phylum Verrucomicrobia, Oleiharenicola sp. KSB-15.</title>
        <authorList>
            <person name="Chung J.-H."/>
            <person name="Ahn J.-H."/>
            <person name="Yoon Y."/>
            <person name="Kim D.-Y."/>
            <person name="An S.-H."/>
            <person name="Park I."/>
            <person name="Yeon J."/>
        </authorList>
    </citation>
    <scope>NUCLEOTIDE SEQUENCE</scope>
    <source>
        <strain evidence="2">KSB-15</strain>
    </source>
</reference>